<gene>
    <name evidence="6" type="ORF">CTI12_AA307650</name>
</gene>
<evidence type="ECO:0000256" key="3">
    <source>
        <dbReference type="RuleBase" id="RU000682"/>
    </source>
</evidence>
<evidence type="ECO:0000256" key="4">
    <source>
        <dbReference type="SAM" id="MobiDB-lite"/>
    </source>
</evidence>
<dbReference type="OrthoDB" id="1894168at2759"/>
<protein>
    <submittedName>
        <fullName evidence="6">Agenet-like domain-containing protein</fullName>
    </submittedName>
</protein>
<dbReference type="EMBL" id="PKPP01003598">
    <property type="protein sequence ID" value="PWA68612.1"/>
    <property type="molecule type" value="Genomic_DNA"/>
</dbReference>
<dbReference type="PANTHER" id="PTHR36805:SF7">
    <property type="entry name" value="AGENET DOMAIN-CONTAINING PROTEIN"/>
    <property type="match status" value="1"/>
</dbReference>
<dbReference type="CDD" id="cd00086">
    <property type="entry name" value="homeodomain"/>
    <property type="match status" value="1"/>
</dbReference>
<dbReference type="Proteomes" id="UP000245207">
    <property type="component" value="Unassembled WGS sequence"/>
</dbReference>
<sequence>MDGGVKRKMKTAFQLRVLEKTYAGEQWPSEELRGELSKQLGLSDQQLRMWFCNRRLKDKKTQPEMRSKKVISSRRRGVGEGLGGNEVGASVGSGSGSSLFGHGERGVEKGGGLNLKVGQLAEMKTFEEGFRGAWFRCKVNDIDLKKNKIKLEYYDFEEEISWTKIYEFPPHARKPSLKKKQLMLRPQYPLKYHKSELPPVNSISEICVVIDGVWKVGDMVDWYKDDCYWSARIIKVLSKDKVQLQLPMPPAGEGSDEILIAFCKDLRPSLDWSQRKGWTLPTVREEVEHTAAAGGDSPLNASSTTGTGIGISVNSSAERQISEPMDTAVFEDVKTDDMVESTDSISSMRVEETGEGSDEILIAFCKDLRPSLDWSQRKGWTLPTVDGQAAAGAQLIFPSKRDTLAKMSKPARSGSTPTQECSAVRNTVGKEKSQGVSEPLPDAAIREFCDKHYDQLLPLMAEKVHQEKLRQLQTRLDFDNGEGKSGRSREQSRNSESKSLGDRKAKRKRQASPSVKSRPSEYSYSQSAFSRLSSGETKTSREDCERKMYPRSVVFSRLGETTRRQVTTRR</sequence>
<feature type="compositionally biased region" description="Basic and acidic residues" evidence="4">
    <location>
        <begin position="475"/>
        <end position="503"/>
    </location>
</feature>
<keyword evidence="2 3" id="KW-0371">Homeobox</keyword>
<evidence type="ECO:0000256" key="2">
    <source>
        <dbReference type="PROSITE-ProRule" id="PRU00108"/>
    </source>
</evidence>
<name>A0A2U1N528_ARTAN</name>
<dbReference type="GO" id="GO:0005634">
    <property type="term" value="C:nucleus"/>
    <property type="evidence" value="ECO:0007669"/>
    <property type="project" value="UniProtKB-SubCell"/>
</dbReference>
<dbReference type="SUPFAM" id="SSF46689">
    <property type="entry name" value="Homeodomain-like"/>
    <property type="match status" value="1"/>
</dbReference>
<comment type="caution">
    <text evidence="6">The sequence shown here is derived from an EMBL/GenBank/DDBJ whole genome shotgun (WGS) entry which is preliminary data.</text>
</comment>
<dbReference type="Pfam" id="PF00046">
    <property type="entry name" value="Homeodomain"/>
    <property type="match status" value="1"/>
</dbReference>
<dbReference type="SMART" id="SM00743">
    <property type="entry name" value="Agenet"/>
    <property type="match status" value="1"/>
</dbReference>
<dbReference type="InterPro" id="IPR001356">
    <property type="entry name" value="HD"/>
</dbReference>
<dbReference type="PANTHER" id="PTHR36805">
    <property type="entry name" value="AGENET DOMAIN-CONTAINING PROTEIN"/>
    <property type="match status" value="1"/>
</dbReference>
<dbReference type="Pfam" id="PF05641">
    <property type="entry name" value="Agenet"/>
    <property type="match status" value="1"/>
</dbReference>
<dbReference type="AlphaFoldDB" id="A0A2U1N528"/>
<feature type="region of interest" description="Disordered" evidence="4">
    <location>
        <begin position="475"/>
        <end position="570"/>
    </location>
</feature>
<feature type="compositionally biased region" description="Basic and acidic residues" evidence="4">
    <location>
        <begin position="538"/>
        <end position="548"/>
    </location>
</feature>
<accession>A0A2U1N528</accession>
<feature type="DNA-binding region" description="Homeobox" evidence="2">
    <location>
        <begin position="3"/>
        <end position="62"/>
    </location>
</feature>
<dbReference type="STRING" id="35608.A0A2U1N528"/>
<keyword evidence="7" id="KW-1185">Reference proteome</keyword>
<feature type="region of interest" description="Disordered" evidence="4">
    <location>
        <begin position="407"/>
        <end position="438"/>
    </location>
</feature>
<evidence type="ECO:0000313" key="6">
    <source>
        <dbReference type="EMBL" id="PWA68612.1"/>
    </source>
</evidence>
<dbReference type="GO" id="GO:0003677">
    <property type="term" value="F:DNA binding"/>
    <property type="evidence" value="ECO:0007669"/>
    <property type="project" value="UniProtKB-UniRule"/>
</dbReference>
<reference evidence="6 7" key="1">
    <citation type="journal article" date="2018" name="Mol. Plant">
        <title>The genome of Artemisia annua provides insight into the evolution of Asteraceae family and artemisinin biosynthesis.</title>
        <authorList>
            <person name="Shen Q."/>
            <person name="Zhang L."/>
            <person name="Liao Z."/>
            <person name="Wang S."/>
            <person name="Yan T."/>
            <person name="Shi P."/>
            <person name="Liu M."/>
            <person name="Fu X."/>
            <person name="Pan Q."/>
            <person name="Wang Y."/>
            <person name="Lv Z."/>
            <person name="Lu X."/>
            <person name="Zhang F."/>
            <person name="Jiang W."/>
            <person name="Ma Y."/>
            <person name="Chen M."/>
            <person name="Hao X."/>
            <person name="Li L."/>
            <person name="Tang Y."/>
            <person name="Lv G."/>
            <person name="Zhou Y."/>
            <person name="Sun X."/>
            <person name="Brodelius P.E."/>
            <person name="Rose J.K.C."/>
            <person name="Tang K."/>
        </authorList>
    </citation>
    <scope>NUCLEOTIDE SEQUENCE [LARGE SCALE GENOMIC DNA]</scope>
    <source>
        <strain evidence="7">cv. Huhao1</strain>
        <tissue evidence="6">Leaf</tissue>
    </source>
</reference>
<dbReference type="PROSITE" id="PS50071">
    <property type="entry name" value="HOMEOBOX_2"/>
    <property type="match status" value="1"/>
</dbReference>
<evidence type="ECO:0000259" key="5">
    <source>
        <dbReference type="PROSITE" id="PS50071"/>
    </source>
</evidence>
<dbReference type="InterPro" id="IPR014002">
    <property type="entry name" value="Agenet_dom_plant"/>
</dbReference>
<dbReference type="SMART" id="SM00389">
    <property type="entry name" value="HOX"/>
    <property type="match status" value="1"/>
</dbReference>
<feature type="domain" description="Homeobox" evidence="5">
    <location>
        <begin position="1"/>
        <end position="61"/>
    </location>
</feature>
<proteinExistence type="predicted"/>
<keyword evidence="2 3" id="KW-0238">DNA-binding</keyword>
<evidence type="ECO:0000256" key="1">
    <source>
        <dbReference type="ARBA" id="ARBA00004123"/>
    </source>
</evidence>
<feature type="compositionally biased region" description="Polar residues" evidence="4">
    <location>
        <begin position="413"/>
        <end position="425"/>
    </location>
</feature>
<dbReference type="InterPro" id="IPR009057">
    <property type="entry name" value="Homeodomain-like_sf"/>
</dbReference>
<keyword evidence="2 3" id="KW-0539">Nucleus</keyword>
<comment type="subcellular location">
    <subcellularLocation>
        <location evidence="1 2 3">Nucleus</location>
    </subcellularLocation>
</comment>
<dbReference type="Gene3D" id="1.10.10.60">
    <property type="entry name" value="Homeodomain-like"/>
    <property type="match status" value="1"/>
</dbReference>
<feature type="compositionally biased region" description="Polar residues" evidence="4">
    <location>
        <begin position="511"/>
        <end position="537"/>
    </location>
</feature>
<organism evidence="6 7">
    <name type="scientific">Artemisia annua</name>
    <name type="common">Sweet wormwood</name>
    <dbReference type="NCBI Taxonomy" id="35608"/>
    <lineage>
        <taxon>Eukaryota</taxon>
        <taxon>Viridiplantae</taxon>
        <taxon>Streptophyta</taxon>
        <taxon>Embryophyta</taxon>
        <taxon>Tracheophyta</taxon>
        <taxon>Spermatophyta</taxon>
        <taxon>Magnoliopsida</taxon>
        <taxon>eudicotyledons</taxon>
        <taxon>Gunneridae</taxon>
        <taxon>Pentapetalae</taxon>
        <taxon>asterids</taxon>
        <taxon>campanulids</taxon>
        <taxon>Asterales</taxon>
        <taxon>Asteraceae</taxon>
        <taxon>Asteroideae</taxon>
        <taxon>Anthemideae</taxon>
        <taxon>Artemisiinae</taxon>
        <taxon>Artemisia</taxon>
    </lineage>
</organism>
<evidence type="ECO:0000313" key="7">
    <source>
        <dbReference type="Proteomes" id="UP000245207"/>
    </source>
</evidence>
<dbReference type="InterPro" id="IPR008395">
    <property type="entry name" value="Agenet-like_dom"/>
</dbReference>